<keyword evidence="7 9" id="KW-0418">Kinase</keyword>
<keyword evidence="6" id="KW-0547">Nucleotide-binding</keyword>
<dbReference type="PROSITE" id="PS50109">
    <property type="entry name" value="HIS_KIN"/>
    <property type="match status" value="1"/>
</dbReference>
<dbReference type="SUPFAM" id="SSF55874">
    <property type="entry name" value="ATPase domain of HSP90 chaperone/DNA topoisomerase II/histidine kinase"/>
    <property type="match status" value="1"/>
</dbReference>
<keyword evidence="4" id="KW-1003">Cell membrane</keyword>
<dbReference type="Pfam" id="PF02518">
    <property type="entry name" value="HATPase_c"/>
    <property type="match status" value="1"/>
</dbReference>
<dbReference type="InterPro" id="IPR005467">
    <property type="entry name" value="His_kinase_dom"/>
</dbReference>
<keyword evidence="5" id="KW-0808">Transferase</keyword>
<comment type="caution">
    <text evidence="9">The sequence shown here is derived from an EMBL/GenBank/DDBJ whole genome shotgun (WGS) entry which is preliminary data.</text>
</comment>
<dbReference type="GO" id="GO:0005524">
    <property type="term" value="F:ATP binding"/>
    <property type="evidence" value="ECO:0007669"/>
    <property type="project" value="UniProtKB-KW"/>
</dbReference>
<comment type="subcellular location">
    <subcellularLocation>
        <location evidence="2">Cell membrane</location>
        <topology evidence="2">Multi-pass membrane protein</topology>
    </subcellularLocation>
</comment>
<dbReference type="SUPFAM" id="SSF47384">
    <property type="entry name" value="Homodimeric domain of signal transducing histidine kinase"/>
    <property type="match status" value="1"/>
</dbReference>
<dbReference type="InterPro" id="IPR050980">
    <property type="entry name" value="2C_sensor_his_kinase"/>
</dbReference>
<protein>
    <recommendedName>
        <fullName evidence="3">histidine kinase</fullName>
        <ecNumber evidence="3">2.7.13.3</ecNumber>
    </recommendedName>
</protein>
<dbReference type="eggNOG" id="COG2205">
    <property type="taxonomic scope" value="Bacteria"/>
</dbReference>
<evidence type="ECO:0000256" key="7">
    <source>
        <dbReference type="ARBA" id="ARBA00022777"/>
    </source>
</evidence>
<dbReference type="EMBL" id="AEIG01000104">
    <property type="protein sequence ID" value="EGG28461.1"/>
    <property type="molecule type" value="Genomic_DNA"/>
</dbReference>
<dbReference type="RefSeq" id="WP_009577073.1">
    <property type="nucleotide sequence ID" value="NZ_AEIG01000104.1"/>
</dbReference>
<dbReference type="CDD" id="cd00082">
    <property type="entry name" value="HisKA"/>
    <property type="match status" value="1"/>
</dbReference>
<evidence type="ECO:0000256" key="5">
    <source>
        <dbReference type="ARBA" id="ARBA00022679"/>
    </source>
</evidence>
<organism evidence="9 10">
    <name type="scientific">Aequoribacter fuscus</name>
    <dbReference type="NCBI Taxonomy" id="2518989"/>
    <lineage>
        <taxon>Bacteria</taxon>
        <taxon>Pseudomonadati</taxon>
        <taxon>Pseudomonadota</taxon>
        <taxon>Gammaproteobacteria</taxon>
        <taxon>Cellvibrionales</taxon>
        <taxon>Halieaceae</taxon>
        <taxon>Aequoribacter</taxon>
    </lineage>
</organism>
<dbReference type="PANTHER" id="PTHR44936">
    <property type="entry name" value="SENSOR PROTEIN CREC"/>
    <property type="match status" value="1"/>
</dbReference>
<evidence type="ECO:0000313" key="10">
    <source>
        <dbReference type="Proteomes" id="UP000005615"/>
    </source>
</evidence>
<accession>F3L5E4</accession>
<dbReference type="GO" id="GO:0005886">
    <property type="term" value="C:plasma membrane"/>
    <property type="evidence" value="ECO:0007669"/>
    <property type="project" value="UniProtKB-SubCell"/>
</dbReference>
<keyword evidence="10" id="KW-1185">Reference proteome</keyword>
<reference evidence="9 10" key="1">
    <citation type="journal article" date="2011" name="J. Bacteriol.">
        <title>Genome sequence of strain IMCC3088, a proteorhodopsin-containing marine bacterium belonging to the OM60/NOR5 clade.</title>
        <authorList>
            <person name="Jang Y."/>
            <person name="Oh H.M."/>
            <person name="Kang I."/>
            <person name="Lee K."/>
            <person name="Yang S.J."/>
            <person name="Cho J.C."/>
        </authorList>
    </citation>
    <scope>NUCLEOTIDE SEQUENCE [LARGE SCALE GENOMIC DNA]</scope>
    <source>
        <strain evidence="9 10">IMCC3088</strain>
    </source>
</reference>
<evidence type="ECO:0000256" key="8">
    <source>
        <dbReference type="ARBA" id="ARBA00022840"/>
    </source>
</evidence>
<dbReference type="InterPro" id="IPR036890">
    <property type="entry name" value="HATPase_C_sf"/>
</dbReference>
<dbReference type="InterPro" id="IPR003661">
    <property type="entry name" value="HisK_dim/P_dom"/>
</dbReference>
<evidence type="ECO:0000256" key="4">
    <source>
        <dbReference type="ARBA" id="ARBA00022475"/>
    </source>
</evidence>
<evidence type="ECO:0000313" key="9">
    <source>
        <dbReference type="EMBL" id="EGG28461.1"/>
    </source>
</evidence>
<keyword evidence="4" id="KW-0472">Membrane</keyword>
<sequence>MRLARLFDSLRSKQGLSVAQWVLIFAAAFAVSIPFSDPGHRVDEVRWRLCPADTALCDAPWLAGGDANAGYNSGTLQFDVRMSDIDHPSTFLSVSPSYHDYIKAEFYSAADELIGVTVRGDTQIGEVVSAYDIEQTTLQVPDTATRVLLSIRSVGGLRGSISLSSVDELQSSLVRNIAIRVSIIVFIVLSGVLGLAYGVVRRDKMLLLFGAYQISWTLFLLSLSNLLPVSGLISPALNHHLVGFGAIFCSVVGGWLHLAMLRYVAPGHAILKFVAVMPWLLLGAAVLYILGWHRPALTMNVVLVTVTALTVAVAIGRARASKGLAGLFLERTRFFYVLLLAIVVITTISGVGIGKQFSLTYLHSVLVAVVFGVILLYRSALEQTAAERAARRSDVIKQRKTLLEQRLADQNTLTALLTHEIKTPLATLLLMTRNQPDAAKYRSQLKRIQRVVDQVAASGESEEAHLRNVERVALSDLVETVVGQLELTDEQITRLYYSLRGRTVVTTHRFGLSTVLSNLLDNAFKYGTDDSKVCLRCWRRDGRVFIRVRNTVPSSVKFSDPTDWFNKYWRDTHSSDRHGMGLGLWLVKNIARQQGYRVMAKRVGQQVVMTVELV</sequence>
<comment type="catalytic activity">
    <reaction evidence="1">
        <text>ATP + protein L-histidine = ADP + protein N-phospho-L-histidine.</text>
        <dbReference type="EC" id="2.7.13.3"/>
    </reaction>
</comment>
<evidence type="ECO:0000256" key="1">
    <source>
        <dbReference type="ARBA" id="ARBA00000085"/>
    </source>
</evidence>
<dbReference type="GO" id="GO:0000155">
    <property type="term" value="F:phosphorelay sensor kinase activity"/>
    <property type="evidence" value="ECO:0007669"/>
    <property type="project" value="InterPro"/>
</dbReference>
<dbReference type="Gene3D" id="3.30.565.10">
    <property type="entry name" value="Histidine kinase-like ATPase, C-terminal domain"/>
    <property type="match status" value="1"/>
</dbReference>
<dbReference type="STRING" id="2518989.IMCC3088_75"/>
<dbReference type="InterPro" id="IPR036097">
    <property type="entry name" value="HisK_dim/P_sf"/>
</dbReference>
<dbReference type="InterPro" id="IPR003594">
    <property type="entry name" value="HATPase_dom"/>
</dbReference>
<evidence type="ECO:0000256" key="2">
    <source>
        <dbReference type="ARBA" id="ARBA00004651"/>
    </source>
</evidence>
<dbReference type="PANTHER" id="PTHR44936:SF10">
    <property type="entry name" value="SENSOR PROTEIN RSTB"/>
    <property type="match status" value="1"/>
</dbReference>
<name>F3L5E4_9GAMM</name>
<evidence type="ECO:0000256" key="3">
    <source>
        <dbReference type="ARBA" id="ARBA00012438"/>
    </source>
</evidence>
<evidence type="ECO:0000256" key="6">
    <source>
        <dbReference type="ARBA" id="ARBA00022741"/>
    </source>
</evidence>
<keyword evidence="8" id="KW-0067">ATP-binding</keyword>
<dbReference type="AlphaFoldDB" id="F3L5E4"/>
<dbReference type="Proteomes" id="UP000005615">
    <property type="component" value="Unassembled WGS sequence"/>
</dbReference>
<dbReference type="EC" id="2.7.13.3" evidence="3"/>
<gene>
    <name evidence="9" type="ORF">IMCC3088_75</name>
</gene>
<proteinExistence type="predicted"/>
<dbReference type="OrthoDB" id="9806130at2"/>